<dbReference type="AlphaFoldDB" id="A0A444YWW2"/>
<accession>A0A444YWW2</accession>
<dbReference type="InterPro" id="IPR005135">
    <property type="entry name" value="Endo/exonuclease/phosphatase"/>
</dbReference>
<evidence type="ECO:0000313" key="3">
    <source>
        <dbReference type="Proteomes" id="UP000289738"/>
    </source>
</evidence>
<feature type="domain" description="Endonuclease/exonuclease/phosphatase" evidence="1">
    <location>
        <begin position="23"/>
        <end position="138"/>
    </location>
</feature>
<name>A0A444YWW2_ARAHY</name>
<dbReference type="PANTHER" id="PTHR33710">
    <property type="entry name" value="BNAC02G09200D PROTEIN"/>
    <property type="match status" value="1"/>
</dbReference>
<evidence type="ECO:0000259" key="1">
    <source>
        <dbReference type="Pfam" id="PF03372"/>
    </source>
</evidence>
<dbReference type="Proteomes" id="UP000289738">
    <property type="component" value="Chromosome B06"/>
</dbReference>
<dbReference type="InterPro" id="IPR036691">
    <property type="entry name" value="Endo/exonu/phosph_ase_sf"/>
</dbReference>
<keyword evidence="3" id="KW-1185">Reference proteome</keyword>
<dbReference type="SUPFAM" id="SSF56219">
    <property type="entry name" value="DNase I-like"/>
    <property type="match status" value="1"/>
</dbReference>
<reference evidence="2 3" key="1">
    <citation type="submission" date="2019-01" db="EMBL/GenBank/DDBJ databases">
        <title>Sequencing of cultivated peanut Arachis hypogaea provides insights into genome evolution and oil improvement.</title>
        <authorList>
            <person name="Chen X."/>
        </authorList>
    </citation>
    <scope>NUCLEOTIDE SEQUENCE [LARGE SCALE GENOMIC DNA]</scope>
    <source>
        <strain evidence="3">cv. Fuhuasheng</strain>
        <tissue evidence="2">Leaves</tissue>
    </source>
</reference>
<dbReference type="Pfam" id="PF03372">
    <property type="entry name" value="Exo_endo_phos"/>
    <property type="match status" value="1"/>
</dbReference>
<dbReference type="GO" id="GO:0003824">
    <property type="term" value="F:catalytic activity"/>
    <property type="evidence" value="ECO:0007669"/>
    <property type="project" value="InterPro"/>
</dbReference>
<dbReference type="STRING" id="3818.A0A444YWW2"/>
<proteinExistence type="predicted"/>
<gene>
    <name evidence="2" type="ORF">Ahy_B06g086141</name>
</gene>
<protein>
    <recommendedName>
        <fullName evidence="1">Endonuclease/exonuclease/phosphatase domain-containing protein</fullName>
    </recommendedName>
</protein>
<dbReference type="PANTHER" id="PTHR33710:SF71">
    <property type="entry name" value="ENDONUCLEASE_EXONUCLEASE_PHOSPHATASE DOMAIN-CONTAINING PROTEIN"/>
    <property type="match status" value="1"/>
</dbReference>
<dbReference type="Gene3D" id="3.60.10.10">
    <property type="entry name" value="Endonuclease/exonuclease/phosphatase"/>
    <property type="match status" value="1"/>
</dbReference>
<sequence length="206" mass="24168">MSTHKQFVHMEIENNQRRRSSLTDVYASPQEAQRKEMWELLHNISRNMNLPWLMIGDFNDIAEQSKKKRKGRNDAHACRSFRGWIDKCNLIDIHMEGGIREGQERVYKRLDRALCNSEWCTNFSNAFVEVLPIIQSDHHLLLLHTRPETSTQGERPFRYESMWNKHEDLSNRQMLERMPIPSEIEEAIHSIGSLKTPGEDGPCVVL</sequence>
<organism evidence="2 3">
    <name type="scientific">Arachis hypogaea</name>
    <name type="common">Peanut</name>
    <dbReference type="NCBI Taxonomy" id="3818"/>
    <lineage>
        <taxon>Eukaryota</taxon>
        <taxon>Viridiplantae</taxon>
        <taxon>Streptophyta</taxon>
        <taxon>Embryophyta</taxon>
        <taxon>Tracheophyta</taxon>
        <taxon>Spermatophyta</taxon>
        <taxon>Magnoliopsida</taxon>
        <taxon>eudicotyledons</taxon>
        <taxon>Gunneridae</taxon>
        <taxon>Pentapetalae</taxon>
        <taxon>rosids</taxon>
        <taxon>fabids</taxon>
        <taxon>Fabales</taxon>
        <taxon>Fabaceae</taxon>
        <taxon>Papilionoideae</taxon>
        <taxon>50 kb inversion clade</taxon>
        <taxon>dalbergioids sensu lato</taxon>
        <taxon>Dalbergieae</taxon>
        <taxon>Pterocarpus clade</taxon>
        <taxon>Arachis</taxon>
    </lineage>
</organism>
<dbReference type="EMBL" id="SDMP01000016">
    <property type="protein sequence ID" value="RYR06409.1"/>
    <property type="molecule type" value="Genomic_DNA"/>
</dbReference>
<comment type="caution">
    <text evidence="2">The sequence shown here is derived from an EMBL/GenBank/DDBJ whole genome shotgun (WGS) entry which is preliminary data.</text>
</comment>
<evidence type="ECO:0000313" key="2">
    <source>
        <dbReference type="EMBL" id="RYR06409.1"/>
    </source>
</evidence>